<dbReference type="Proteomes" id="UP001066276">
    <property type="component" value="Chromosome 4_2"/>
</dbReference>
<comment type="caution">
    <text evidence="2">The sequence shown here is derived from an EMBL/GenBank/DDBJ whole genome shotgun (WGS) entry which is preliminary data.</text>
</comment>
<keyword evidence="3" id="KW-1185">Reference proteome</keyword>
<evidence type="ECO:0000313" key="3">
    <source>
        <dbReference type="Proteomes" id="UP001066276"/>
    </source>
</evidence>
<dbReference type="EMBL" id="JANPWB010000008">
    <property type="protein sequence ID" value="KAJ1159914.1"/>
    <property type="molecule type" value="Genomic_DNA"/>
</dbReference>
<evidence type="ECO:0000313" key="2">
    <source>
        <dbReference type="EMBL" id="KAJ1159914.1"/>
    </source>
</evidence>
<gene>
    <name evidence="2" type="ORF">NDU88_000418</name>
</gene>
<accession>A0AAV7S4H7</accession>
<feature type="region of interest" description="Disordered" evidence="1">
    <location>
        <begin position="143"/>
        <end position="162"/>
    </location>
</feature>
<sequence>MASSMLEAGNSPRLWLRLPALCGVSVRGRVGTNVGQEARLPSVTDRYTVYQGETDWGICGTRTSRSTFSALLASACDAHQCGGEGSWGRERSLSVSSRYVRVKFTAGQCLLGLLVWAPGRTERKRLPRITVCSAAHIGKPGLEVSSPDTAAHNGPRFFPGPM</sequence>
<organism evidence="2 3">
    <name type="scientific">Pleurodeles waltl</name>
    <name type="common">Iberian ribbed newt</name>
    <dbReference type="NCBI Taxonomy" id="8319"/>
    <lineage>
        <taxon>Eukaryota</taxon>
        <taxon>Metazoa</taxon>
        <taxon>Chordata</taxon>
        <taxon>Craniata</taxon>
        <taxon>Vertebrata</taxon>
        <taxon>Euteleostomi</taxon>
        <taxon>Amphibia</taxon>
        <taxon>Batrachia</taxon>
        <taxon>Caudata</taxon>
        <taxon>Salamandroidea</taxon>
        <taxon>Salamandridae</taxon>
        <taxon>Pleurodelinae</taxon>
        <taxon>Pleurodeles</taxon>
    </lineage>
</organism>
<name>A0AAV7S4H7_PLEWA</name>
<reference evidence="2" key="1">
    <citation type="journal article" date="2022" name="bioRxiv">
        <title>Sequencing and chromosome-scale assembly of the giantPleurodeles waltlgenome.</title>
        <authorList>
            <person name="Brown T."/>
            <person name="Elewa A."/>
            <person name="Iarovenko S."/>
            <person name="Subramanian E."/>
            <person name="Araus A.J."/>
            <person name="Petzold A."/>
            <person name="Susuki M."/>
            <person name="Suzuki K.-i.T."/>
            <person name="Hayashi T."/>
            <person name="Toyoda A."/>
            <person name="Oliveira C."/>
            <person name="Osipova E."/>
            <person name="Leigh N.D."/>
            <person name="Simon A."/>
            <person name="Yun M.H."/>
        </authorList>
    </citation>
    <scope>NUCLEOTIDE SEQUENCE</scope>
    <source>
        <strain evidence="2">20211129_DDA</strain>
        <tissue evidence="2">Liver</tissue>
    </source>
</reference>
<protein>
    <submittedName>
        <fullName evidence="2">Uncharacterized protein</fullName>
    </submittedName>
</protein>
<evidence type="ECO:0000256" key="1">
    <source>
        <dbReference type="SAM" id="MobiDB-lite"/>
    </source>
</evidence>
<dbReference type="AlphaFoldDB" id="A0AAV7S4H7"/>
<proteinExistence type="predicted"/>